<feature type="transmembrane region" description="Helical" evidence="1">
    <location>
        <begin position="69"/>
        <end position="93"/>
    </location>
</feature>
<keyword evidence="3" id="KW-1185">Reference proteome</keyword>
<keyword evidence="1" id="KW-0812">Transmembrane</keyword>
<dbReference type="OrthoDB" id="123933at2759"/>
<keyword evidence="1" id="KW-1133">Transmembrane helix</keyword>
<organism evidence="2 3">
    <name type="scientific">Plasmopara halstedii</name>
    <name type="common">Downy mildew of sunflower</name>
    <dbReference type="NCBI Taxonomy" id="4781"/>
    <lineage>
        <taxon>Eukaryota</taxon>
        <taxon>Sar</taxon>
        <taxon>Stramenopiles</taxon>
        <taxon>Oomycota</taxon>
        <taxon>Peronosporomycetes</taxon>
        <taxon>Peronosporales</taxon>
        <taxon>Peronosporaceae</taxon>
        <taxon>Plasmopara</taxon>
    </lineage>
</organism>
<accession>A0A0P1AQG1</accession>
<name>A0A0P1AQG1_PLAHL</name>
<evidence type="ECO:0000313" key="3">
    <source>
        <dbReference type="Proteomes" id="UP000054928"/>
    </source>
</evidence>
<feature type="transmembrane region" description="Helical" evidence="1">
    <location>
        <begin position="141"/>
        <end position="161"/>
    </location>
</feature>
<feature type="transmembrane region" description="Helical" evidence="1">
    <location>
        <begin position="114"/>
        <end position="135"/>
    </location>
</feature>
<proteinExistence type="predicted"/>
<evidence type="ECO:0000313" key="2">
    <source>
        <dbReference type="EMBL" id="CEG43783.1"/>
    </source>
</evidence>
<dbReference type="AlphaFoldDB" id="A0A0P1AQG1"/>
<dbReference type="OMA" id="WEMISAL"/>
<feature type="transmembrane region" description="Helical" evidence="1">
    <location>
        <begin position="173"/>
        <end position="191"/>
    </location>
</feature>
<evidence type="ECO:0000256" key="1">
    <source>
        <dbReference type="SAM" id="Phobius"/>
    </source>
</evidence>
<sequence length="373" mass="41752">MAKKRRNVTGPLTQRTPTATTVNHEAIKNTLQKVGTYFDQLSDEIMEIPTTLERTILLHSLVALAVQNALIIVQTVSLVQVVSAVGIAVWMMRKSFVRLFLPRVALIAGSDLEISFRGAIVCLTVVGLAFVFCLVEVPLNAFQVLAFAVAFLLDAVMIYLMKATQGRFTRQQIFLSAVEATYLVTGLPICVNFRKEWVYDSMAFALTATTAFVHVGVLLTAKHVILNCFGLSTSDDFTRTKERGVAIMEQLWLDVESCDSEQMLVGNSKKKKNRSKLQARFLKTDATDHNTSELQNKHSNINDPHVRLAMLTLVQIVLLLLQFLLSAFVLYSWEMISALMLSSSHVLWILGRVRRNLLSPRTVGSESYKLKKE</sequence>
<dbReference type="Proteomes" id="UP000054928">
    <property type="component" value="Unassembled WGS sequence"/>
</dbReference>
<dbReference type="GeneID" id="36409130"/>
<keyword evidence="1" id="KW-0472">Membrane</keyword>
<reference evidence="3" key="1">
    <citation type="submission" date="2014-09" db="EMBL/GenBank/DDBJ databases">
        <authorList>
            <person name="Sharma Rahul"/>
            <person name="Thines Marco"/>
        </authorList>
    </citation>
    <scope>NUCLEOTIDE SEQUENCE [LARGE SCALE GENOMIC DNA]</scope>
</reference>
<protein>
    <submittedName>
        <fullName evidence="2">Uncharacterized protein</fullName>
    </submittedName>
</protein>
<feature type="transmembrane region" description="Helical" evidence="1">
    <location>
        <begin position="197"/>
        <end position="219"/>
    </location>
</feature>
<feature type="transmembrane region" description="Helical" evidence="1">
    <location>
        <begin position="306"/>
        <end position="325"/>
    </location>
</feature>
<dbReference type="RefSeq" id="XP_024580152.1">
    <property type="nucleotide sequence ID" value="XM_024729812.1"/>
</dbReference>
<dbReference type="EMBL" id="CCYD01000810">
    <property type="protein sequence ID" value="CEG43783.1"/>
    <property type="molecule type" value="Genomic_DNA"/>
</dbReference>